<gene>
    <name evidence="7" type="ORF">ASTO00021_LOCUS5812</name>
</gene>
<evidence type="ECO:0000256" key="3">
    <source>
        <dbReference type="ARBA" id="ARBA00022679"/>
    </source>
</evidence>
<dbReference type="GO" id="GO:0004315">
    <property type="term" value="F:3-oxoacyl-[acyl-carrier-protein] synthase activity"/>
    <property type="evidence" value="ECO:0007669"/>
    <property type="project" value="InterPro"/>
</dbReference>
<dbReference type="EMBL" id="HBIN01007879">
    <property type="protein sequence ID" value="CAE0435532.1"/>
    <property type="molecule type" value="Transcribed_RNA"/>
</dbReference>
<dbReference type="InterPro" id="IPR001227">
    <property type="entry name" value="Ac_transferase_dom_sf"/>
</dbReference>
<dbReference type="Gene3D" id="3.40.366.10">
    <property type="entry name" value="Malonyl-Coenzyme A Acyl Carrier Protein, domain 2"/>
    <property type="match status" value="3"/>
</dbReference>
<keyword evidence="2" id="KW-0597">Phosphoprotein</keyword>
<dbReference type="PANTHER" id="PTHR43074">
    <property type="entry name" value="OMEGA-3 POLYUNSATURATED FATTY ACID SYNTHASE PFAB-RELATED"/>
    <property type="match status" value="1"/>
</dbReference>
<keyword evidence="3 4" id="KW-0808">Transferase</keyword>
<dbReference type="Pfam" id="PF00109">
    <property type="entry name" value="ketoacyl-synt"/>
    <property type="match status" value="1"/>
</dbReference>
<dbReference type="InterPro" id="IPR018201">
    <property type="entry name" value="Ketoacyl_synth_AS"/>
</dbReference>
<dbReference type="InterPro" id="IPR020841">
    <property type="entry name" value="PKS_Beta-ketoAc_synthase_dom"/>
</dbReference>
<dbReference type="SUPFAM" id="SSF53901">
    <property type="entry name" value="Thiolase-like"/>
    <property type="match status" value="1"/>
</dbReference>
<dbReference type="InterPro" id="IPR016035">
    <property type="entry name" value="Acyl_Trfase/lysoPLipase"/>
</dbReference>
<dbReference type="Pfam" id="PF02801">
    <property type="entry name" value="Ketoacyl-synt_C"/>
    <property type="match status" value="1"/>
</dbReference>
<evidence type="ECO:0000256" key="1">
    <source>
        <dbReference type="ARBA" id="ARBA00022450"/>
    </source>
</evidence>
<accession>A0A7S3PF96</accession>
<dbReference type="SMART" id="SM00825">
    <property type="entry name" value="PKS_KS"/>
    <property type="match status" value="1"/>
</dbReference>
<dbReference type="PANTHER" id="PTHR43074:SF1">
    <property type="entry name" value="BETA-KETOACYL SYNTHASE FAMILY PROTEIN-RELATED"/>
    <property type="match status" value="1"/>
</dbReference>
<dbReference type="PROSITE" id="PS00606">
    <property type="entry name" value="KS3_1"/>
    <property type="match status" value="1"/>
</dbReference>
<evidence type="ECO:0000256" key="5">
    <source>
        <dbReference type="SAM" id="Coils"/>
    </source>
</evidence>
<evidence type="ECO:0000313" key="7">
    <source>
        <dbReference type="EMBL" id="CAE0435532.1"/>
    </source>
</evidence>
<dbReference type="InterPro" id="IPR032821">
    <property type="entry name" value="PKS_assoc"/>
</dbReference>
<dbReference type="Pfam" id="PF16197">
    <property type="entry name" value="KAsynt_C_assoc"/>
    <property type="match status" value="1"/>
</dbReference>
<dbReference type="SUPFAM" id="SSF52151">
    <property type="entry name" value="FabD/lysophospholipase-like"/>
    <property type="match status" value="2"/>
</dbReference>
<evidence type="ECO:0000256" key="4">
    <source>
        <dbReference type="RuleBase" id="RU003694"/>
    </source>
</evidence>
<dbReference type="InterPro" id="IPR014031">
    <property type="entry name" value="Ketoacyl_synth_C"/>
</dbReference>
<dbReference type="Gene3D" id="3.40.47.10">
    <property type="match status" value="1"/>
</dbReference>
<protein>
    <recommendedName>
        <fullName evidence="6">Ketosynthase family 3 (KS3) domain-containing protein</fullName>
    </recommendedName>
</protein>
<keyword evidence="5" id="KW-0175">Coiled coil</keyword>
<feature type="domain" description="Ketosynthase family 3 (KS3)" evidence="6">
    <location>
        <begin position="2"/>
        <end position="460"/>
    </location>
</feature>
<comment type="similarity">
    <text evidence="4">Belongs to the thiolase-like superfamily. Beta-ketoacyl-ACP synthases family.</text>
</comment>
<dbReference type="InterPro" id="IPR014030">
    <property type="entry name" value="Ketoacyl_synth_N"/>
</dbReference>
<dbReference type="InterPro" id="IPR032088">
    <property type="entry name" value="SAT"/>
</dbReference>
<dbReference type="CDD" id="cd00833">
    <property type="entry name" value="PKS"/>
    <property type="match status" value="1"/>
</dbReference>
<dbReference type="InterPro" id="IPR016039">
    <property type="entry name" value="Thiolase-like"/>
</dbReference>
<dbReference type="PROSITE" id="PS52004">
    <property type="entry name" value="KS3_2"/>
    <property type="match status" value="1"/>
</dbReference>
<reference evidence="7" key="1">
    <citation type="submission" date="2021-01" db="EMBL/GenBank/DDBJ databases">
        <authorList>
            <person name="Corre E."/>
            <person name="Pelletier E."/>
            <person name="Niang G."/>
            <person name="Scheremetjew M."/>
            <person name="Finn R."/>
            <person name="Kale V."/>
            <person name="Holt S."/>
            <person name="Cochrane G."/>
            <person name="Meng A."/>
            <person name="Brown T."/>
            <person name="Cohen L."/>
        </authorList>
    </citation>
    <scope>NUCLEOTIDE SEQUENCE</scope>
    <source>
        <strain evidence="7">GSBS06</strain>
    </source>
</reference>
<sequence>MDQRIAIVGMSATLPGGENVYESWDMIKNNLDCLDELPADRVDVTAYYHKDKTAPDKIYCTRGGFMPDFDFDTREFGMNMHQMEDSDCNQTLTLLKVKEALNDAKIEPFTGKRKNIGCVLGVLGGQKASHEFYSRLNYTVLDKVLRKMGLPETDIENAVEKYKANFPEWRLDSFPGFLTNVTAGRCTNTFNMDGINACVDAACASSLCALKIAIDELLFGNCDTMVCGATCTDCSIQMYMSFSKTPVFSTEKSVKAFDENTKGMMIGEGSCMFVLKRLADAVRDGDTIHAVIRGVASSSDGKASGIYTPTVSGQEQCIRNAYKRANVDPKLVTLVEGHGTGTRVGDKIELTALKNVFQSSNCSNEQIAVGSIKSQIGHLKAVAGFAGLVKVVLALKHKILPASINVKNPPILHDGTRIQDSPLYVNVSNRPWFTSPGVPRVAGVSSFGFGGANYHAVLEEFEEDHEKPYRMNHMPQPVLICASSVSGLITLVENEINKFSDEKDYYYDFVTTHKIGSFSFEATDARLGFVATNGESVTTVLQTALSKLLTGNDDTWHASSNGTLVSFRMNSVSGKVVALFSGQDSGYINMFSDVAMNWPQLRKKIYLMDEYSSKCFGTSMSSILYPRARYEKEGTADRDIPADATAPAVVACSAGIFDIFADAGLVADYFAGNELTAAYASKKITSEQLCEAACQSRTQNDDVGGLIKEFYKNGARVFVEFGPKQDLTEIVKSSFRDVFAISVNSNMETDSDIQIRECAMQLAVLGVSLGTFDAWEVRNPFKTNKVKKRKTTLRLSAATYTSKKTLKERERIMNDGEMVTYTISNVSANDVEKNAKLEEELKSKLQIFQNEIEITKRELAEKRQILDAEKIQPAAVDFSSIRDVMMLKKHRQSLLAMMKECDDLLQAPERKESNRHWLLSNRSVGLFATFGGQGYNVLDDLRELWGKTSIRIKDIILRASTALEEESRTANLQESGSYFKYGFSVKEWIIDDAKCPPKWYLFSAQISYPLVLLVQIVRYIDVLEQLCADHEDMIPQLKGASGHSQGVVAAVLLSTSADTMKLSQKVISFVRLLLWQGLYCSIALQKNGWLVDAKVAYDARDDTMKQSPMLSIKGVSVAQVRMYVDTVSQRYKSRPKALYLSLVNGPKLCVVSGYFDALLKLKEAVSAENPFATAAFLKVGGAFHSEINAPFVSKIVTQGERLGISIHSSELLIPVYGTHNGEDLSKKNQDILTSLVKMQAQDDMKFDNILIPVRAPGNGVTHVIDFGPNDGTAKLCNNLLRGRSTSKVIAAAGNLQWNSLCEEVAGITSILRS</sequence>
<name>A0A7S3PF96_9STRA</name>
<organism evidence="7">
    <name type="scientific">Aplanochytrium stocchinoi</name>
    <dbReference type="NCBI Taxonomy" id="215587"/>
    <lineage>
        <taxon>Eukaryota</taxon>
        <taxon>Sar</taxon>
        <taxon>Stramenopiles</taxon>
        <taxon>Bigyra</taxon>
        <taxon>Labyrinthulomycetes</taxon>
        <taxon>Thraustochytrida</taxon>
        <taxon>Thraustochytriidae</taxon>
        <taxon>Aplanochytrium</taxon>
    </lineage>
</organism>
<evidence type="ECO:0000256" key="2">
    <source>
        <dbReference type="ARBA" id="ARBA00022553"/>
    </source>
</evidence>
<keyword evidence="1" id="KW-0596">Phosphopantetheine</keyword>
<feature type="coiled-coil region" evidence="5">
    <location>
        <begin position="838"/>
        <end position="872"/>
    </location>
</feature>
<dbReference type="InterPro" id="IPR052568">
    <property type="entry name" value="PKS-FAS_Synthase"/>
</dbReference>
<dbReference type="GO" id="GO:0006633">
    <property type="term" value="P:fatty acid biosynthetic process"/>
    <property type="evidence" value="ECO:0007669"/>
    <property type="project" value="InterPro"/>
</dbReference>
<dbReference type="Pfam" id="PF16073">
    <property type="entry name" value="SAT"/>
    <property type="match status" value="1"/>
</dbReference>
<evidence type="ECO:0000259" key="6">
    <source>
        <dbReference type="PROSITE" id="PS52004"/>
    </source>
</evidence>
<proteinExistence type="inferred from homology"/>